<feature type="active site" description="Tele-AMP-histidine intermediate" evidence="1">
    <location>
        <position position="99"/>
    </location>
</feature>
<dbReference type="PROSITE" id="PS00892">
    <property type="entry name" value="HIT_1"/>
    <property type="match status" value="1"/>
</dbReference>
<gene>
    <name evidence="5" type="ORF">UV12_C0002G0045</name>
</gene>
<sequence length="136" mass="15368">MESCLFCKIIAGEIPSSKVYEDDNVLAFLDIRPVNIGHTLVIPKNHHINLYETQDEDLSRMIAVIKKLSIAIRNALNADGINIEMNNDPVAGQIIFHTHIHIIPRFKGDGFTHWHGARGYNEGEADEVIQKIKTRL</sequence>
<dbReference type="InterPro" id="IPR001310">
    <property type="entry name" value="Histidine_triad_HIT"/>
</dbReference>
<name>A0A0G1BPK9_9BACT</name>
<dbReference type="InterPro" id="IPR036265">
    <property type="entry name" value="HIT-like_sf"/>
</dbReference>
<dbReference type="InterPro" id="IPR019808">
    <property type="entry name" value="Histidine_triad_CS"/>
</dbReference>
<evidence type="ECO:0000256" key="1">
    <source>
        <dbReference type="PIRSR" id="PIRSR601310-1"/>
    </source>
</evidence>
<dbReference type="PANTHER" id="PTHR47670">
    <property type="entry name" value="ADENYLYLSULFATASE HINT3"/>
    <property type="match status" value="1"/>
</dbReference>
<dbReference type="EMBL" id="LCDG01000002">
    <property type="protein sequence ID" value="KKS48196.1"/>
    <property type="molecule type" value="Genomic_DNA"/>
</dbReference>
<evidence type="ECO:0000313" key="5">
    <source>
        <dbReference type="EMBL" id="KKS48196.1"/>
    </source>
</evidence>
<dbReference type="SUPFAM" id="SSF54197">
    <property type="entry name" value="HIT-like"/>
    <property type="match status" value="1"/>
</dbReference>
<feature type="domain" description="HIT" evidence="4">
    <location>
        <begin position="5"/>
        <end position="112"/>
    </location>
</feature>
<accession>A0A0G1BPK9</accession>
<dbReference type="GO" id="GO:0009150">
    <property type="term" value="P:purine ribonucleotide metabolic process"/>
    <property type="evidence" value="ECO:0007669"/>
    <property type="project" value="TreeGrafter"/>
</dbReference>
<dbReference type="GO" id="GO:0047627">
    <property type="term" value="F:adenylylsulfatase activity"/>
    <property type="evidence" value="ECO:0007669"/>
    <property type="project" value="TreeGrafter"/>
</dbReference>
<dbReference type="PANTHER" id="PTHR47670:SF1">
    <property type="entry name" value="ADENYLYLSULFATASE HINT3"/>
    <property type="match status" value="1"/>
</dbReference>
<dbReference type="GO" id="GO:0006790">
    <property type="term" value="P:sulfur compound metabolic process"/>
    <property type="evidence" value="ECO:0007669"/>
    <property type="project" value="TreeGrafter"/>
</dbReference>
<dbReference type="PRINTS" id="PR00332">
    <property type="entry name" value="HISTRIAD"/>
</dbReference>
<feature type="short sequence motif" description="Histidine triad motif" evidence="2 3">
    <location>
        <begin position="97"/>
        <end position="101"/>
    </location>
</feature>
<dbReference type="AlphaFoldDB" id="A0A0G1BPK9"/>
<comment type="caution">
    <text evidence="5">The sequence shown here is derived from an EMBL/GenBank/DDBJ whole genome shotgun (WGS) entry which is preliminary data.</text>
</comment>
<evidence type="ECO:0000259" key="4">
    <source>
        <dbReference type="PROSITE" id="PS51084"/>
    </source>
</evidence>
<evidence type="ECO:0000313" key="6">
    <source>
        <dbReference type="Proteomes" id="UP000034704"/>
    </source>
</evidence>
<dbReference type="STRING" id="1618756.UV12_C0002G0045"/>
<dbReference type="Pfam" id="PF01230">
    <property type="entry name" value="HIT"/>
    <property type="match status" value="1"/>
</dbReference>
<reference evidence="5 6" key="1">
    <citation type="journal article" date="2015" name="Nature">
        <title>rRNA introns, odd ribosomes, and small enigmatic genomes across a large radiation of phyla.</title>
        <authorList>
            <person name="Brown C.T."/>
            <person name="Hug L.A."/>
            <person name="Thomas B.C."/>
            <person name="Sharon I."/>
            <person name="Castelle C.J."/>
            <person name="Singh A."/>
            <person name="Wilkins M.J."/>
            <person name="Williams K.H."/>
            <person name="Banfield J.F."/>
        </authorList>
    </citation>
    <scope>NUCLEOTIDE SEQUENCE [LARGE SCALE GENOMIC DNA]</scope>
</reference>
<dbReference type="InterPro" id="IPR039384">
    <property type="entry name" value="HINT"/>
</dbReference>
<organism evidence="5 6">
    <name type="scientific">Candidatus Nomurabacteria bacterium GW2011_GWC2_42_20</name>
    <dbReference type="NCBI Taxonomy" id="1618756"/>
    <lineage>
        <taxon>Bacteria</taxon>
        <taxon>Candidatus Nomuraibacteriota</taxon>
    </lineage>
</organism>
<dbReference type="Gene3D" id="3.30.428.10">
    <property type="entry name" value="HIT-like"/>
    <property type="match status" value="1"/>
</dbReference>
<proteinExistence type="predicted"/>
<dbReference type="CDD" id="cd01277">
    <property type="entry name" value="HINT_subgroup"/>
    <property type="match status" value="1"/>
</dbReference>
<dbReference type="InterPro" id="IPR011146">
    <property type="entry name" value="HIT-like"/>
</dbReference>
<evidence type="ECO:0000256" key="3">
    <source>
        <dbReference type="PROSITE-ProRule" id="PRU00464"/>
    </source>
</evidence>
<dbReference type="PROSITE" id="PS51084">
    <property type="entry name" value="HIT_2"/>
    <property type="match status" value="1"/>
</dbReference>
<dbReference type="Proteomes" id="UP000034704">
    <property type="component" value="Unassembled WGS sequence"/>
</dbReference>
<protein>
    <submittedName>
        <fullName evidence="5">Histidine triad family protein</fullName>
    </submittedName>
</protein>
<evidence type="ECO:0000256" key="2">
    <source>
        <dbReference type="PIRSR" id="PIRSR601310-3"/>
    </source>
</evidence>